<dbReference type="PROSITE" id="PS00061">
    <property type="entry name" value="ADH_SHORT"/>
    <property type="match status" value="1"/>
</dbReference>
<evidence type="ECO:0000313" key="4">
    <source>
        <dbReference type="EMBL" id="ADI13383.1"/>
    </source>
</evidence>
<evidence type="ECO:0000256" key="1">
    <source>
        <dbReference type="ARBA" id="ARBA00006484"/>
    </source>
</evidence>
<dbReference type="OrthoDB" id="9803333at2"/>
<sequence>MDKLLAGKVALITGGSSGIGRSIALRFAEHGASVVIADLQAEPREGGTPVHEEVQARGARAAFVRCDVTALGELEAAVDAADAFGGLDVMVNNAGIFRGKDVLEVTEDEFDTMMAINVKGVFFGSQLAAKRMIRKGGGSIINLSSVAGLQGTAQYVPYCASKGAVRLMSYALADELGPKGIRVNNIHPGLIETTMTTGDVALFGAESGEQMLQSIPLGRGGKPEDVADVALYLASDLSRYVTGASLVVDGGLSRF</sequence>
<dbReference type="Proteomes" id="UP000000379">
    <property type="component" value="Chromosome"/>
</dbReference>
<evidence type="ECO:0000256" key="2">
    <source>
        <dbReference type="ARBA" id="ARBA00023002"/>
    </source>
</evidence>
<dbReference type="GO" id="GO:0016616">
    <property type="term" value="F:oxidoreductase activity, acting on the CH-OH group of donors, NAD or NADP as acceptor"/>
    <property type="evidence" value="ECO:0007669"/>
    <property type="project" value="TreeGrafter"/>
</dbReference>
<dbReference type="HOGENOM" id="CLU_010194_1_0_0"/>
<dbReference type="InterPro" id="IPR020904">
    <property type="entry name" value="Sc_DH/Rdtase_CS"/>
</dbReference>
<dbReference type="Pfam" id="PF13561">
    <property type="entry name" value="adh_short_C2"/>
    <property type="match status" value="1"/>
</dbReference>
<dbReference type="NCBIfam" id="NF005559">
    <property type="entry name" value="PRK07231.1"/>
    <property type="match status" value="1"/>
</dbReference>
<comment type="similarity">
    <text evidence="1">Belongs to the short-chain dehydrogenases/reductases (SDR) family.</text>
</comment>
<dbReference type="Gene3D" id="3.40.50.720">
    <property type="entry name" value="NAD(P)-binding Rossmann-like Domain"/>
    <property type="match status" value="1"/>
</dbReference>
<keyword evidence="5" id="KW-1185">Reference proteome</keyword>
<evidence type="ECO:0000259" key="3">
    <source>
        <dbReference type="SMART" id="SM00822"/>
    </source>
</evidence>
<dbReference type="PRINTS" id="PR00081">
    <property type="entry name" value="GDHRDH"/>
</dbReference>
<dbReference type="eggNOG" id="COG1028">
    <property type="taxonomic scope" value="Bacteria"/>
</dbReference>
<proteinExistence type="inferred from homology"/>
<dbReference type="KEGG" id="tra:Trad_0243"/>
<dbReference type="InterPro" id="IPR002347">
    <property type="entry name" value="SDR_fam"/>
</dbReference>
<dbReference type="CDD" id="cd05233">
    <property type="entry name" value="SDR_c"/>
    <property type="match status" value="1"/>
</dbReference>
<reference evidence="5" key="1">
    <citation type="submission" date="2010-05" db="EMBL/GenBank/DDBJ databases">
        <title>The complete genome of Truepera radiovictris DSM 17093.</title>
        <authorList>
            <consortium name="US DOE Joint Genome Institute (JGI-PGF)"/>
            <person name="Lucas S."/>
            <person name="Copeland A."/>
            <person name="Lapidus A."/>
            <person name="Glavina del Rio T."/>
            <person name="Dalin E."/>
            <person name="Tice H."/>
            <person name="Bruce D."/>
            <person name="Goodwin L."/>
            <person name="Pitluck S."/>
            <person name="Kyrpides N."/>
            <person name="Mavromatis K."/>
            <person name="Ovchinnikova G."/>
            <person name="Munk A.C."/>
            <person name="Detter J.C."/>
            <person name="Han C."/>
            <person name="Tapia R."/>
            <person name="Land M."/>
            <person name="Hauser L."/>
            <person name="Markowitz V."/>
            <person name="Cheng J.-F."/>
            <person name="Hugenholtz P."/>
            <person name="Woyke T."/>
            <person name="Wu D."/>
            <person name="Tindall B."/>
            <person name="Pomrenke H.G."/>
            <person name="Brambilla E."/>
            <person name="Klenk H.-P."/>
            <person name="Eisen J.A."/>
        </authorList>
    </citation>
    <scope>NUCLEOTIDE SEQUENCE [LARGE SCALE GENOMIC DNA]</scope>
    <source>
        <strain evidence="5">DSM 17093 / CIP 108686 / LMG 22925 / RQ-24</strain>
    </source>
</reference>
<reference evidence="4 5" key="2">
    <citation type="journal article" date="2011" name="Stand. Genomic Sci.">
        <title>Complete genome sequence of Truepera radiovictrix type strain (RQ-24).</title>
        <authorList>
            <person name="Ivanova N."/>
            <person name="Rohde C."/>
            <person name="Munk C."/>
            <person name="Nolan M."/>
            <person name="Lucas S."/>
            <person name="Del Rio T.G."/>
            <person name="Tice H."/>
            <person name="Deshpande S."/>
            <person name="Cheng J.F."/>
            <person name="Tapia R."/>
            <person name="Han C."/>
            <person name="Goodwin L."/>
            <person name="Pitluck S."/>
            <person name="Liolios K."/>
            <person name="Mavromatis K."/>
            <person name="Mikhailova N."/>
            <person name="Pati A."/>
            <person name="Chen A."/>
            <person name="Palaniappan K."/>
            <person name="Land M."/>
            <person name="Hauser L."/>
            <person name="Chang Y.J."/>
            <person name="Jeffries C.D."/>
            <person name="Brambilla E."/>
            <person name="Rohde M."/>
            <person name="Goker M."/>
            <person name="Tindall B.J."/>
            <person name="Woyke T."/>
            <person name="Bristow J."/>
            <person name="Eisen J.A."/>
            <person name="Markowitz V."/>
            <person name="Hugenholtz P."/>
            <person name="Kyrpides N.C."/>
            <person name="Klenk H.P."/>
            <person name="Lapidus A."/>
        </authorList>
    </citation>
    <scope>NUCLEOTIDE SEQUENCE [LARGE SCALE GENOMIC DNA]</scope>
    <source>
        <strain evidence="5">DSM 17093 / CIP 108686 / LMG 22925 / RQ-24</strain>
    </source>
</reference>
<dbReference type="SMART" id="SM00822">
    <property type="entry name" value="PKS_KR"/>
    <property type="match status" value="1"/>
</dbReference>
<gene>
    <name evidence="4" type="ordered locus">Trad_0243</name>
</gene>
<dbReference type="RefSeq" id="WP_013176763.1">
    <property type="nucleotide sequence ID" value="NC_014221.1"/>
</dbReference>
<dbReference type="EMBL" id="CP002049">
    <property type="protein sequence ID" value="ADI13383.1"/>
    <property type="molecule type" value="Genomic_DNA"/>
</dbReference>
<organism evidence="4 5">
    <name type="scientific">Truepera radiovictrix (strain DSM 17093 / CIP 108686 / LMG 22925 / RQ-24)</name>
    <dbReference type="NCBI Taxonomy" id="649638"/>
    <lineage>
        <taxon>Bacteria</taxon>
        <taxon>Thermotogati</taxon>
        <taxon>Deinococcota</taxon>
        <taxon>Deinococci</taxon>
        <taxon>Trueperales</taxon>
        <taxon>Trueperaceae</taxon>
        <taxon>Truepera</taxon>
    </lineage>
</organism>
<feature type="domain" description="Ketoreductase" evidence="3">
    <location>
        <begin position="8"/>
        <end position="189"/>
    </location>
</feature>
<dbReference type="InterPro" id="IPR036291">
    <property type="entry name" value="NAD(P)-bd_dom_sf"/>
</dbReference>
<dbReference type="PANTHER" id="PTHR42760">
    <property type="entry name" value="SHORT-CHAIN DEHYDROGENASES/REDUCTASES FAMILY MEMBER"/>
    <property type="match status" value="1"/>
</dbReference>
<protein>
    <submittedName>
        <fullName evidence="4">Short-chain dehydrogenase/reductase SDR</fullName>
    </submittedName>
</protein>
<dbReference type="FunFam" id="3.40.50.720:FF:000084">
    <property type="entry name" value="Short-chain dehydrogenase reductase"/>
    <property type="match status" value="1"/>
</dbReference>
<evidence type="ECO:0000313" key="5">
    <source>
        <dbReference type="Proteomes" id="UP000000379"/>
    </source>
</evidence>
<name>D7CY23_TRURR</name>
<dbReference type="InterPro" id="IPR057326">
    <property type="entry name" value="KR_dom"/>
</dbReference>
<dbReference type="SUPFAM" id="SSF51735">
    <property type="entry name" value="NAD(P)-binding Rossmann-fold domains"/>
    <property type="match status" value="1"/>
</dbReference>
<keyword evidence="2" id="KW-0560">Oxidoreductase</keyword>
<accession>D7CY23</accession>
<dbReference type="PRINTS" id="PR00080">
    <property type="entry name" value="SDRFAMILY"/>
</dbReference>
<dbReference type="PANTHER" id="PTHR42760:SF133">
    <property type="entry name" value="3-OXOACYL-[ACYL-CARRIER-PROTEIN] REDUCTASE"/>
    <property type="match status" value="1"/>
</dbReference>
<dbReference type="AlphaFoldDB" id="D7CY23"/>
<dbReference type="STRING" id="649638.Trad_0243"/>